<evidence type="ECO:0000259" key="2">
    <source>
        <dbReference type="Pfam" id="PF01695"/>
    </source>
</evidence>
<dbReference type="InterPro" id="IPR027417">
    <property type="entry name" value="P-loop_NTPase"/>
</dbReference>
<name>A0A930UZS1_9ACTN</name>
<keyword evidence="4" id="KW-1185">Reference proteome</keyword>
<evidence type="ECO:0000313" key="4">
    <source>
        <dbReference type="Proteomes" id="UP000656804"/>
    </source>
</evidence>
<dbReference type="AlphaFoldDB" id="A0A930UZS1"/>
<keyword evidence="3" id="KW-0547">Nucleotide-binding</keyword>
<keyword evidence="1" id="KW-0812">Transmembrane</keyword>
<sequence length="218" mass="24075">MKSRPFKVRRDQSAPIGWPRSCPSLRPAVTHAVPLRPRPYDRFDPFVEVNVHAIKVAERVGFAALVFEASAGAMRLGPPGVRRTTITVGLAVAACQAGFSIYFTILDDVVRKLRAAGAVGRFNRQLASYLRLAVLVVEKVGYLSLDRDEANMVLQLVLLRYERGSMVITSNKAVTEWGTVVRDDVPATAIFDRLMHQRDVLAINDPRTDSRTASTSSP</sequence>
<accession>A0A930UZS1</accession>
<dbReference type="Pfam" id="PF01695">
    <property type="entry name" value="IstB_IS21"/>
    <property type="match status" value="1"/>
</dbReference>
<feature type="transmembrane region" description="Helical" evidence="1">
    <location>
        <begin position="84"/>
        <end position="106"/>
    </location>
</feature>
<dbReference type="CDD" id="cd01983">
    <property type="entry name" value="SIMIBI"/>
    <property type="match status" value="1"/>
</dbReference>
<evidence type="ECO:0000313" key="3">
    <source>
        <dbReference type="EMBL" id="MBF4163908.1"/>
    </source>
</evidence>
<evidence type="ECO:0000256" key="1">
    <source>
        <dbReference type="SAM" id="Phobius"/>
    </source>
</evidence>
<feature type="domain" description="IstB-like ATP-binding" evidence="2">
    <location>
        <begin position="73"/>
        <end position="206"/>
    </location>
</feature>
<keyword evidence="1" id="KW-0472">Membrane</keyword>
<keyword evidence="3" id="KW-0067">ATP-binding</keyword>
<proteinExistence type="predicted"/>
<dbReference type="Proteomes" id="UP000656804">
    <property type="component" value="Unassembled WGS sequence"/>
</dbReference>
<dbReference type="GO" id="GO:0005524">
    <property type="term" value="F:ATP binding"/>
    <property type="evidence" value="ECO:0007669"/>
    <property type="project" value="UniProtKB-KW"/>
</dbReference>
<dbReference type="Gene3D" id="3.40.50.300">
    <property type="entry name" value="P-loop containing nucleotide triphosphate hydrolases"/>
    <property type="match status" value="1"/>
</dbReference>
<reference evidence="3" key="1">
    <citation type="submission" date="2020-11" db="EMBL/GenBank/DDBJ databases">
        <title>Nocardioides sp. CBS4Y-1, whole genome shotgun sequence.</title>
        <authorList>
            <person name="Tuo L."/>
        </authorList>
    </citation>
    <scope>NUCLEOTIDE SEQUENCE</scope>
    <source>
        <strain evidence="3">CBS4Y-1</strain>
    </source>
</reference>
<protein>
    <submittedName>
        <fullName evidence="3">ATP-binding protein</fullName>
    </submittedName>
</protein>
<dbReference type="EMBL" id="JADIVZ010000017">
    <property type="protein sequence ID" value="MBF4163908.1"/>
    <property type="molecule type" value="Genomic_DNA"/>
</dbReference>
<organism evidence="3 4">
    <name type="scientific">Nocardioides acrostichi</name>
    <dbReference type="NCBI Taxonomy" id="2784339"/>
    <lineage>
        <taxon>Bacteria</taxon>
        <taxon>Bacillati</taxon>
        <taxon>Actinomycetota</taxon>
        <taxon>Actinomycetes</taxon>
        <taxon>Propionibacteriales</taxon>
        <taxon>Nocardioidaceae</taxon>
        <taxon>Nocardioides</taxon>
    </lineage>
</organism>
<gene>
    <name evidence="3" type="ORF">ISG29_19730</name>
</gene>
<keyword evidence="1" id="KW-1133">Transmembrane helix</keyword>
<comment type="caution">
    <text evidence="3">The sequence shown here is derived from an EMBL/GenBank/DDBJ whole genome shotgun (WGS) entry which is preliminary data.</text>
</comment>
<dbReference type="SUPFAM" id="SSF52540">
    <property type="entry name" value="P-loop containing nucleoside triphosphate hydrolases"/>
    <property type="match status" value="1"/>
</dbReference>
<dbReference type="InterPro" id="IPR002611">
    <property type="entry name" value="IstB_ATP-bd"/>
</dbReference>